<dbReference type="PANTHER" id="PTHR39156:SF2">
    <property type="entry name" value="DNA PRIMASE (BACTERIAL TYPE) AND SMALL PRIMASE-LIKE PROTEINS"/>
    <property type="match status" value="1"/>
</dbReference>
<dbReference type="Proteomes" id="UP001300604">
    <property type="component" value="Chromosome"/>
</dbReference>
<sequence>MKKLTIKEAIVVEGKYDKIKLSALIDGLILETHGFRIFRDAEQLALLRRLADKRGLLILTDSDSAGFLIRNFLKGAIPPEKIKHAYIPDVFGKEKRKSAPGKEGKLGVEGISLQVLRDCLEKAGVVSDGGAVPAGRRITKGDLYALGLSGAPESAAHRRAVQKALNLPEHLSANALVEVLNVITDYETFAELCCTLFADAQNHGCLS</sequence>
<evidence type="ECO:0000313" key="2">
    <source>
        <dbReference type="EMBL" id="WOC33094.1"/>
    </source>
</evidence>
<dbReference type="InterPro" id="IPR025156">
    <property type="entry name" value="RNase_M5_C"/>
</dbReference>
<reference evidence="3" key="3">
    <citation type="submission" date="2024-06" db="EMBL/GenBank/DDBJ databases">
        <authorList>
            <person name="Zeng C."/>
        </authorList>
    </citation>
    <scope>NUCLEOTIDE SEQUENCE [LARGE SCALE GENOMIC DNA]</scope>
    <source>
        <strain evidence="3">ZCY20-5</strain>
    </source>
</reference>
<dbReference type="EMBL" id="CP135996">
    <property type="protein sequence ID" value="WOC33094.1"/>
    <property type="molecule type" value="Genomic_DNA"/>
</dbReference>
<dbReference type="Gene3D" id="3.40.1360.10">
    <property type="match status" value="1"/>
</dbReference>
<dbReference type="Pfam" id="PF13331">
    <property type="entry name" value="DUF4093"/>
    <property type="match status" value="1"/>
</dbReference>
<dbReference type="InterPro" id="IPR006171">
    <property type="entry name" value="TOPRIM_dom"/>
</dbReference>
<keyword evidence="3" id="KW-1185">Reference proteome</keyword>
<dbReference type="AlphaFoldDB" id="A0AA97DA71"/>
<dbReference type="SUPFAM" id="SSF110455">
    <property type="entry name" value="Toprim domain"/>
    <property type="match status" value="1"/>
</dbReference>
<dbReference type="GO" id="GO:0043822">
    <property type="term" value="F:ribonuclease M5 activity"/>
    <property type="evidence" value="ECO:0007669"/>
    <property type="project" value="TreeGrafter"/>
</dbReference>
<dbReference type="RefSeq" id="WP_275844317.1">
    <property type="nucleotide sequence ID" value="NZ_CP135996.1"/>
</dbReference>
<proteinExistence type="predicted"/>
<feature type="domain" description="Toprim" evidence="1">
    <location>
        <begin position="7"/>
        <end position="92"/>
    </location>
</feature>
<reference evidence="3" key="2">
    <citation type="submission" date="2024-06" db="EMBL/GenBank/DDBJ databases">
        <title>Caproicibacterium argilliputei sp. nov, a novel caproic acid producing anaerobic bacterium isolated from pit mud.</title>
        <authorList>
            <person name="Zeng C."/>
        </authorList>
    </citation>
    <scope>NUCLEOTIDE SEQUENCE [LARGE SCALE GENOMIC DNA]</scope>
    <source>
        <strain evidence="3">ZCY20-5</strain>
    </source>
</reference>
<dbReference type="PANTHER" id="PTHR39156">
    <property type="entry name" value="RIBONUCLEASE M5"/>
    <property type="match status" value="1"/>
</dbReference>
<dbReference type="KEGG" id="carl:PXC00_04230"/>
<dbReference type="SMART" id="SM00493">
    <property type="entry name" value="TOPRIM"/>
    <property type="match status" value="1"/>
</dbReference>
<organism evidence="2 3">
    <name type="scientific">Caproicibacterium argilliputei</name>
    <dbReference type="NCBI Taxonomy" id="3030016"/>
    <lineage>
        <taxon>Bacteria</taxon>
        <taxon>Bacillati</taxon>
        <taxon>Bacillota</taxon>
        <taxon>Clostridia</taxon>
        <taxon>Eubacteriales</taxon>
        <taxon>Oscillospiraceae</taxon>
        <taxon>Caproicibacterium</taxon>
    </lineage>
</organism>
<protein>
    <submittedName>
        <fullName evidence="2">DUF4093 domain-containing protein</fullName>
    </submittedName>
</protein>
<dbReference type="GO" id="GO:0006364">
    <property type="term" value="P:rRNA processing"/>
    <property type="evidence" value="ECO:0007669"/>
    <property type="project" value="TreeGrafter"/>
</dbReference>
<accession>A0AA97DA71</accession>
<evidence type="ECO:0000259" key="1">
    <source>
        <dbReference type="PROSITE" id="PS50880"/>
    </source>
</evidence>
<name>A0AA97DA71_9FIRM</name>
<dbReference type="PROSITE" id="PS50880">
    <property type="entry name" value="TOPRIM"/>
    <property type="match status" value="1"/>
</dbReference>
<gene>
    <name evidence="2" type="ORF">PXC00_04230</name>
</gene>
<evidence type="ECO:0000313" key="3">
    <source>
        <dbReference type="Proteomes" id="UP001300604"/>
    </source>
</evidence>
<reference evidence="2 3" key="1">
    <citation type="submission" date="2024-06" db="EMBL/GenBank/DDBJ databases">
        <title>Caproicibacterium argilliputei sp. nov, a novel caproic acid producing anaerobic bacterium isolated from pit mud.</title>
        <authorList>
            <person name="Xia S."/>
        </authorList>
    </citation>
    <scope>NUCLEOTIDE SEQUENCE [LARGE SCALE GENOMIC DNA]</scope>
    <source>
        <strain evidence="2 3">ZCY20-5</strain>
    </source>
</reference>